<evidence type="ECO:0000313" key="11">
    <source>
        <dbReference type="EMBL" id="KAK8781986.1"/>
    </source>
</evidence>
<dbReference type="FunFam" id="3.30.160.60:FF:000671">
    <property type="entry name" value="Zinc finger protein 26"/>
    <property type="match status" value="1"/>
</dbReference>
<feature type="compositionally biased region" description="Basic and acidic residues" evidence="9">
    <location>
        <begin position="370"/>
        <end position="379"/>
    </location>
</feature>
<keyword evidence="3" id="KW-0677">Repeat</keyword>
<feature type="domain" description="C2H2-type" evidence="10">
    <location>
        <begin position="281"/>
        <end position="308"/>
    </location>
</feature>
<feature type="domain" description="C2H2-type" evidence="10">
    <location>
        <begin position="34"/>
        <end position="61"/>
    </location>
</feature>
<dbReference type="PROSITE" id="PS50157">
    <property type="entry name" value="ZINC_FINGER_C2H2_2"/>
    <property type="match status" value="10"/>
</dbReference>
<dbReference type="Gene3D" id="3.30.160.60">
    <property type="entry name" value="Classic Zinc Finger"/>
    <property type="match status" value="9"/>
</dbReference>
<evidence type="ECO:0000256" key="5">
    <source>
        <dbReference type="ARBA" id="ARBA00022833"/>
    </source>
</evidence>
<feature type="domain" description="C2H2-type" evidence="10">
    <location>
        <begin position="118"/>
        <end position="145"/>
    </location>
</feature>
<organism evidence="11 12">
    <name type="scientific">Amblyomma americanum</name>
    <name type="common">Lone star tick</name>
    <dbReference type="NCBI Taxonomy" id="6943"/>
    <lineage>
        <taxon>Eukaryota</taxon>
        <taxon>Metazoa</taxon>
        <taxon>Ecdysozoa</taxon>
        <taxon>Arthropoda</taxon>
        <taxon>Chelicerata</taxon>
        <taxon>Arachnida</taxon>
        <taxon>Acari</taxon>
        <taxon>Parasitiformes</taxon>
        <taxon>Ixodida</taxon>
        <taxon>Ixodoidea</taxon>
        <taxon>Ixodidae</taxon>
        <taxon>Amblyomminae</taxon>
        <taxon>Amblyomma</taxon>
    </lineage>
</organism>
<feature type="domain" description="C2H2-type" evidence="10">
    <location>
        <begin position="337"/>
        <end position="364"/>
    </location>
</feature>
<keyword evidence="12" id="KW-1185">Reference proteome</keyword>
<dbReference type="SUPFAM" id="SSF57667">
    <property type="entry name" value="beta-beta-alpha zinc fingers"/>
    <property type="match status" value="6"/>
</dbReference>
<evidence type="ECO:0000256" key="8">
    <source>
        <dbReference type="PROSITE-ProRule" id="PRU00042"/>
    </source>
</evidence>
<dbReference type="FunFam" id="3.30.160.60:FF:002962">
    <property type="entry name" value="Zinc finger domain-containing protein"/>
    <property type="match status" value="1"/>
</dbReference>
<feature type="domain" description="C2H2-type" evidence="10">
    <location>
        <begin position="510"/>
        <end position="537"/>
    </location>
</feature>
<evidence type="ECO:0000256" key="4">
    <source>
        <dbReference type="ARBA" id="ARBA00022771"/>
    </source>
</evidence>
<comment type="subcellular location">
    <subcellularLocation>
        <location evidence="1">Nucleus</location>
    </subcellularLocation>
</comment>
<feature type="region of interest" description="Disordered" evidence="9">
    <location>
        <begin position="360"/>
        <end position="379"/>
    </location>
</feature>
<dbReference type="SMART" id="SM00355">
    <property type="entry name" value="ZnF_C2H2"/>
    <property type="match status" value="11"/>
</dbReference>
<gene>
    <name evidence="11" type="ORF">V5799_016671</name>
</gene>
<dbReference type="Pfam" id="PF13912">
    <property type="entry name" value="zf-C2H2_6"/>
    <property type="match status" value="2"/>
</dbReference>
<dbReference type="AlphaFoldDB" id="A0AAQ4F4H0"/>
<keyword evidence="6" id="KW-0238">DNA-binding</keyword>
<dbReference type="GO" id="GO:0005634">
    <property type="term" value="C:nucleus"/>
    <property type="evidence" value="ECO:0007669"/>
    <property type="project" value="UniProtKB-SubCell"/>
</dbReference>
<dbReference type="InterPro" id="IPR036236">
    <property type="entry name" value="Znf_C2H2_sf"/>
</dbReference>
<dbReference type="GO" id="GO:0001228">
    <property type="term" value="F:DNA-binding transcription activator activity, RNA polymerase II-specific"/>
    <property type="evidence" value="ECO:0007669"/>
    <property type="project" value="TreeGrafter"/>
</dbReference>
<keyword evidence="2" id="KW-0479">Metal-binding</keyword>
<feature type="domain" description="C2H2-type" evidence="10">
    <location>
        <begin position="309"/>
        <end position="336"/>
    </location>
</feature>
<dbReference type="FunFam" id="3.30.160.60:FF:002104">
    <property type="entry name" value="Si:ch211-266d19.4"/>
    <property type="match status" value="1"/>
</dbReference>
<evidence type="ECO:0000256" key="2">
    <source>
        <dbReference type="ARBA" id="ARBA00022723"/>
    </source>
</evidence>
<keyword evidence="7" id="KW-0539">Nucleus</keyword>
<evidence type="ECO:0000259" key="10">
    <source>
        <dbReference type="PROSITE" id="PS50157"/>
    </source>
</evidence>
<sequence>MLNGGAAVVELPSSFGPKRNQEAAREAARMTLQYVCPLCPYETRSRGILYRHLLIHTGVKPYCCEHCGRRYALPETLLEHMAAHRKEPPYQCSRCTMALDHFSEYLRHQVYHMLKSIHRCSFCGEGFVWKQALKHHSKTHKEGKHLFHMFFRKTSSRRVSRYQDENDMPLDLKMRGPAEPGREPLECTLEMKAGNGLSRLSRQDGAVEHHRPPPLQPPLFGNLLTPGCPSLLDSYFKFYMYPHLNAPLPYQNGASLLSPVLRASPNGHANDEDLLTESGLYVCRVCGWQFTKVSHLTAHMYIHTGRRLHNCDVCGKGFTRKGSLKLHRLQHLEEKPHQCDICHKTFLQARYLRAHLLVHRRQESTSSRPPDPEPAKRLDAPVVPPAFQAAFQTMAALHAPDVAGAPLEPEAAESPESSGNAQPSAHRCPICQKGFSQPYKLRRHLVIHASPRIHQCNICQKVLPSVTELRSHKKSHGRARLHCCEYCKKDFSCSSTLRRHVRIHTGEKPYQCEVCLKRFSDLSNKNCHMRTHTGEKPHRCQLWRPALLKRSMWSDGPVYRREQ</sequence>
<evidence type="ECO:0000256" key="9">
    <source>
        <dbReference type="SAM" id="MobiDB-lite"/>
    </source>
</evidence>
<dbReference type="Proteomes" id="UP001321473">
    <property type="component" value="Unassembled WGS sequence"/>
</dbReference>
<evidence type="ECO:0000256" key="6">
    <source>
        <dbReference type="ARBA" id="ARBA00023125"/>
    </source>
</evidence>
<dbReference type="InterPro" id="IPR013087">
    <property type="entry name" value="Znf_C2H2_type"/>
</dbReference>
<dbReference type="Pfam" id="PF00096">
    <property type="entry name" value="zf-C2H2"/>
    <property type="match status" value="3"/>
</dbReference>
<name>A0AAQ4F4H0_AMBAM</name>
<feature type="domain" description="C2H2-type" evidence="10">
    <location>
        <begin position="62"/>
        <end position="89"/>
    </location>
</feature>
<dbReference type="EMBL" id="JARKHS020007126">
    <property type="protein sequence ID" value="KAK8781986.1"/>
    <property type="molecule type" value="Genomic_DNA"/>
</dbReference>
<keyword evidence="5" id="KW-0862">Zinc</keyword>
<dbReference type="GO" id="GO:0005694">
    <property type="term" value="C:chromosome"/>
    <property type="evidence" value="ECO:0007669"/>
    <property type="project" value="UniProtKB-ARBA"/>
</dbReference>
<evidence type="ECO:0000256" key="1">
    <source>
        <dbReference type="ARBA" id="ARBA00004123"/>
    </source>
</evidence>
<dbReference type="FunFam" id="3.30.160.60:FF:002402">
    <property type="entry name" value="Zinc finger protein 347"/>
    <property type="match status" value="1"/>
</dbReference>
<accession>A0AAQ4F4H0</accession>
<dbReference type="GO" id="GO:0000978">
    <property type="term" value="F:RNA polymerase II cis-regulatory region sequence-specific DNA binding"/>
    <property type="evidence" value="ECO:0007669"/>
    <property type="project" value="TreeGrafter"/>
</dbReference>
<evidence type="ECO:0000256" key="3">
    <source>
        <dbReference type="ARBA" id="ARBA00022737"/>
    </source>
</evidence>
<keyword evidence="4 8" id="KW-0863">Zinc-finger</keyword>
<dbReference type="PANTHER" id="PTHR24376">
    <property type="entry name" value="ZINC FINGER PROTEIN"/>
    <property type="match status" value="1"/>
</dbReference>
<proteinExistence type="predicted"/>
<dbReference type="PANTHER" id="PTHR24376:SF243">
    <property type="entry name" value="C2H2-TYPE DOMAIN-CONTAINING PROTEIN"/>
    <property type="match status" value="1"/>
</dbReference>
<evidence type="ECO:0000256" key="7">
    <source>
        <dbReference type="ARBA" id="ARBA00023242"/>
    </source>
</evidence>
<feature type="domain" description="C2H2-type" evidence="10">
    <location>
        <begin position="454"/>
        <end position="481"/>
    </location>
</feature>
<reference evidence="11 12" key="1">
    <citation type="journal article" date="2023" name="Arcadia Sci">
        <title>De novo assembly of a long-read Amblyomma americanum tick genome.</title>
        <authorList>
            <person name="Chou S."/>
            <person name="Poskanzer K.E."/>
            <person name="Rollins M."/>
            <person name="Thuy-Boun P.S."/>
        </authorList>
    </citation>
    <scope>NUCLEOTIDE SEQUENCE [LARGE SCALE GENOMIC DNA]</scope>
    <source>
        <strain evidence="11">F_SG_1</strain>
        <tissue evidence="11">Salivary glands</tissue>
    </source>
</reference>
<protein>
    <recommendedName>
        <fullName evidence="10">C2H2-type domain-containing protein</fullName>
    </recommendedName>
</protein>
<feature type="domain" description="C2H2-type" evidence="10">
    <location>
        <begin position="482"/>
        <end position="509"/>
    </location>
</feature>
<dbReference type="PROSITE" id="PS00028">
    <property type="entry name" value="ZINC_FINGER_C2H2_1"/>
    <property type="match status" value="10"/>
</dbReference>
<evidence type="ECO:0000313" key="12">
    <source>
        <dbReference type="Proteomes" id="UP001321473"/>
    </source>
</evidence>
<dbReference type="FunFam" id="3.30.160.60:FF:001732">
    <property type="entry name" value="Zgc:162936"/>
    <property type="match status" value="1"/>
</dbReference>
<dbReference type="GO" id="GO:0008270">
    <property type="term" value="F:zinc ion binding"/>
    <property type="evidence" value="ECO:0007669"/>
    <property type="project" value="UniProtKB-KW"/>
</dbReference>
<comment type="caution">
    <text evidence="11">The sequence shown here is derived from an EMBL/GenBank/DDBJ whole genome shotgun (WGS) entry which is preliminary data.</text>
</comment>
<feature type="domain" description="C2H2-type" evidence="10">
    <location>
        <begin position="426"/>
        <end position="453"/>
    </location>
</feature>